<feature type="transmembrane region" description="Helical" evidence="6">
    <location>
        <begin position="205"/>
        <end position="229"/>
    </location>
</feature>
<dbReference type="AlphaFoldDB" id="A0AAD3TU31"/>
<gene>
    <name evidence="7" type="ORF">CspeluHIS016_0303400</name>
</gene>
<dbReference type="GO" id="GO:0016020">
    <property type="term" value="C:membrane"/>
    <property type="evidence" value="ECO:0007669"/>
    <property type="project" value="UniProtKB-SubCell"/>
</dbReference>
<evidence type="ECO:0000256" key="4">
    <source>
        <dbReference type="ARBA" id="ARBA00023136"/>
    </source>
</evidence>
<proteinExistence type="predicted"/>
<keyword evidence="8" id="KW-1185">Reference proteome</keyword>
<feature type="transmembrane region" description="Helical" evidence="6">
    <location>
        <begin position="340"/>
        <end position="358"/>
    </location>
</feature>
<evidence type="ECO:0000256" key="6">
    <source>
        <dbReference type="SAM" id="Phobius"/>
    </source>
</evidence>
<dbReference type="Pfam" id="PF05653">
    <property type="entry name" value="Mg_trans_NIPA"/>
    <property type="match status" value="1"/>
</dbReference>
<feature type="region of interest" description="Disordered" evidence="5">
    <location>
        <begin position="434"/>
        <end position="480"/>
    </location>
</feature>
<feature type="transmembrane region" description="Helical" evidence="6">
    <location>
        <begin position="148"/>
        <end position="167"/>
    </location>
</feature>
<evidence type="ECO:0000256" key="5">
    <source>
        <dbReference type="SAM" id="MobiDB-lite"/>
    </source>
</evidence>
<protein>
    <recommendedName>
        <fullName evidence="9">DUF803-domain-containing protein</fullName>
    </recommendedName>
</protein>
<feature type="transmembrane region" description="Helical" evidence="6">
    <location>
        <begin position="121"/>
        <end position="142"/>
    </location>
</feature>
<feature type="transmembrane region" description="Helical" evidence="6">
    <location>
        <begin position="176"/>
        <end position="193"/>
    </location>
</feature>
<evidence type="ECO:0008006" key="9">
    <source>
        <dbReference type="Google" id="ProtNLM"/>
    </source>
</evidence>
<keyword evidence="3 6" id="KW-1133">Transmembrane helix</keyword>
<dbReference type="PANTHER" id="PTHR12570:SF65">
    <property type="entry name" value="MAGNESIUM TRANSPORTER NIPA9-RELATED"/>
    <property type="match status" value="1"/>
</dbReference>
<dbReference type="GO" id="GO:0015095">
    <property type="term" value="F:magnesium ion transmembrane transporter activity"/>
    <property type="evidence" value="ECO:0007669"/>
    <property type="project" value="InterPro"/>
</dbReference>
<feature type="transmembrane region" description="Helical" evidence="6">
    <location>
        <begin position="6"/>
        <end position="26"/>
    </location>
</feature>
<evidence type="ECO:0000256" key="1">
    <source>
        <dbReference type="ARBA" id="ARBA00004141"/>
    </source>
</evidence>
<keyword evidence="2 6" id="KW-0812">Transmembrane</keyword>
<comment type="subcellular location">
    <subcellularLocation>
        <location evidence="1">Membrane</location>
        <topology evidence="1">Multi-pass membrane protein</topology>
    </subcellularLocation>
</comment>
<keyword evidence="4 6" id="KW-0472">Membrane</keyword>
<dbReference type="EMBL" id="BTCM01000003">
    <property type="protein sequence ID" value="GMK56500.1"/>
    <property type="molecule type" value="Genomic_DNA"/>
</dbReference>
<dbReference type="InterPro" id="IPR037185">
    <property type="entry name" value="EmrE-like"/>
</dbReference>
<reference evidence="7" key="2">
    <citation type="submission" date="2023-06" db="EMBL/GenBank/DDBJ databases">
        <authorList>
            <person name="Kobayashi Y."/>
            <person name="Kayamori A."/>
            <person name="Aoki K."/>
            <person name="Shiwa Y."/>
            <person name="Fujita N."/>
            <person name="Sugita T."/>
            <person name="Iwasaki W."/>
            <person name="Tanaka N."/>
            <person name="Takashima M."/>
        </authorList>
    </citation>
    <scope>NUCLEOTIDE SEQUENCE</scope>
    <source>
        <strain evidence="7">HIS016</strain>
    </source>
</reference>
<organism evidence="7 8">
    <name type="scientific">Cutaneotrichosporon spelunceum</name>
    <dbReference type="NCBI Taxonomy" id="1672016"/>
    <lineage>
        <taxon>Eukaryota</taxon>
        <taxon>Fungi</taxon>
        <taxon>Dikarya</taxon>
        <taxon>Basidiomycota</taxon>
        <taxon>Agaricomycotina</taxon>
        <taxon>Tremellomycetes</taxon>
        <taxon>Trichosporonales</taxon>
        <taxon>Trichosporonaceae</taxon>
        <taxon>Cutaneotrichosporon</taxon>
    </lineage>
</organism>
<feature type="transmembrane region" description="Helical" evidence="6">
    <location>
        <begin position="278"/>
        <end position="297"/>
    </location>
</feature>
<feature type="transmembrane region" description="Helical" evidence="6">
    <location>
        <begin position="309"/>
        <end position="328"/>
    </location>
</feature>
<name>A0AAD3TU31_9TREE</name>
<evidence type="ECO:0000256" key="3">
    <source>
        <dbReference type="ARBA" id="ARBA00022989"/>
    </source>
</evidence>
<dbReference type="Proteomes" id="UP001222932">
    <property type="component" value="Unassembled WGS sequence"/>
</dbReference>
<feature type="compositionally biased region" description="Polar residues" evidence="5">
    <location>
        <begin position="448"/>
        <end position="467"/>
    </location>
</feature>
<reference evidence="7" key="1">
    <citation type="journal article" date="2023" name="BMC Genomics">
        <title>Chromosome-level genome assemblies of Cutaneotrichosporon spp. (Trichosporonales, Basidiomycota) reveal imbalanced evolution between nucleotide sequences and chromosome synteny.</title>
        <authorList>
            <person name="Kobayashi Y."/>
            <person name="Kayamori A."/>
            <person name="Aoki K."/>
            <person name="Shiwa Y."/>
            <person name="Matsutani M."/>
            <person name="Fujita N."/>
            <person name="Sugita T."/>
            <person name="Iwasaki W."/>
            <person name="Tanaka N."/>
            <person name="Takashima M."/>
        </authorList>
    </citation>
    <scope>NUCLEOTIDE SEQUENCE</scope>
    <source>
        <strain evidence="7">HIS016</strain>
    </source>
</reference>
<evidence type="ECO:0000313" key="8">
    <source>
        <dbReference type="Proteomes" id="UP001222932"/>
    </source>
</evidence>
<dbReference type="PANTHER" id="PTHR12570">
    <property type="match status" value="1"/>
</dbReference>
<accession>A0AAD3TU31</accession>
<dbReference type="SUPFAM" id="SSF103481">
    <property type="entry name" value="Multidrug resistance efflux transporter EmrE"/>
    <property type="match status" value="1"/>
</dbReference>
<evidence type="ECO:0000313" key="7">
    <source>
        <dbReference type="EMBL" id="GMK56500.1"/>
    </source>
</evidence>
<sequence length="480" mass="50495">MGDSASLIGVAIACSGNVLISLALTIQKLAHSQQERDALSSFVTTAHPVAIEPERRPSATSPRSFSPINGADADWFARSAIPRPGDSPVAIQVELADNVNGSSGAQSPPAVNEGAYLRSKLWWLGLALMTVGECGNFVSYGFAPASVIAPLGTVALIANGVFAPLVLHERFTKRNVLGVALAIIGAITVVWSGKGSNPRLSPDELLAALIAPAMIALMAITAILIGVGVWLSNEPFAAQHIVVDVGTCALFGGYTVMATKALSSLMSRSPVMAIKEPVAWGAILVLVVTSIFQIKFLNRALMRFESKEVIPTQFVFFSLSAIIGSAVLYQEFRDMTLSNVVNFAFGIATTFLGVYFLTTPPAGVSELEELLVPPPLPRPPLSPVAEETPLLSRSNSAHRGSLSTTGRLIKRASQSNIGLGVVTQGSLLLLASSPPVSPSTSVGRLRASSRSSFTSEGVNGQSQTNWQPFEPVLPGVSSRR</sequence>
<dbReference type="InterPro" id="IPR008521">
    <property type="entry name" value="Mg_trans_NIPA"/>
</dbReference>
<evidence type="ECO:0000256" key="2">
    <source>
        <dbReference type="ARBA" id="ARBA00022692"/>
    </source>
</evidence>
<comment type="caution">
    <text evidence="7">The sequence shown here is derived from an EMBL/GenBank/DDBJ whole genome shotgun (WGS) entry which is preliminary data.</text>
</comment>